<dbReference type="GO" id="GO:0019905">
    <property type="term" value="F:syntaxin binding"/>
    <property type="evidence" value="ECO:0007669"/>
    <property type="project" value="TreeGrafter"/>
</dbReference>
<keyword evidence="6 7" id="KW-0472">Membrane</keyword>
<dbReference type="GO" id="GO:0005774">
    <property type="term" value="C:vacuolar membrane"/>
    <property type="evidence" value="ECO:0007669"/>
    <property type="project" value="TreeGrafter"/>
</dbReference>
<keyword evidence="3 7" id="KW-0813">Transport</keyword>
<dbReference type="InterPro" id="IPR011990">
    <property type="entry name" value="TPR-like_helical_dom_sf"/>
</dbReference>
<dbReference type="SUPFAM" id="SSF48452">
    <property type="entry name" value="TPR-like"/>
    <property type="match status" value="1"/>
</dbReference>
<dbReference type="PANTHER" id="PTHR13768:SF8">
    <property type="entry name" value="ALPHA-SOLUBLE NSF ATTACHMENT PROTEIN"/>
    <property type="match status" value="1"/>
</dbReference>
<evidence type="ECO:0000313" key="9">
    <source>
        <dbReference type="Proteomes" id="UP000433876"/>
    </source>
</evidence>
<dbReference type="GO" id="GO:0042144">
    <property type="term" value="P:vacuole fusion, non-autophagic"/>
    <property type="evidence" value="ECO:0007669"/>
    <property type="project" value="EnsemblFungi"/>
</dbReference>
<dbReference type="GO" id="GO:0031201">
    <property type="term" value="C:SNARE complex"/>
    <property type="evidence" value="ECO:0007669"/>
    <property type="project" value="EnsemblFungi"/>
</dbReference>
<evidence type="ECO:0000256" key="1">
    <source>
        <dbReference type="ARBA" id="ARBA00004170"/>
    </source>
</evidence>
<evidence type="ECO:0000256" key="6">
    <source>
        <dbReference type="ARBA" id="ARBA00023136"/>
    </source>
</evidence>
<dbReference type="CDD" id="cd15832">
    <property type="entry name" value="SNAP"/>
    <property type="match status" value="1"/>
</dbReference>
<dbReference type="FunFam" id="1.25.40.10:FF:000049">
    <property type="entry name" value="Alpha-soluble NSF attachment protein-like"/>
    <property type="match status" value="1"/>
</dbReference>
<comment type="subcellular location">
    <subcellularLocation>
        <location evidence="1 7">Membrane</location>
        <topology evidence="1 7">Peripheral membrane protein</topology>
    </subcellularLocation>
</comment>
<keyword evidence="5 7" id="KW-0653">Protein transport</keyword>
<dbReference type="GO" id="GO:0006914">
    <property type="term" value="P:autophagy"/>
    <property type="evidence" value="ECO:0007669"/>
    <property type="project" value="EnsemblFungi"/>
</dbReference>
<dbReference type="OMA" id="WSVKEYL"/>
<evidence type="ECO:0008006" key="10">
    <source>
        <dbReference type="Google" id="ProtNLM"/>
    </source>
</evidence>
<dbReference type="PANTHER" id="PTHR13768">
    <property type="entry name" value="SOLUBLE NSF ATTACHMENT PROTEIN SNAP"/>
    <property type="match status" value="1"/>
</dbReference>
<gene>
    <name evidence="8" type="ORF">SMACR_02395</name>
</gene>
<dbReference type="PRINTS" id="PR00448">
    <property type="entry name" value="NSFATTACHMNT"/>
</dbReference>
<dbReference type="GO" id="GO:0001671">
    <property type="term" value="F:ATPase activator activity"/>
    <property type="evidence" value="ECO:0007669"/>
    <property type="project" value="EnsemblFungi"/>
</dbReference>
<evidence type="ECO:0000256" key="7">
    <source>
        <dbReference type="RuleBase" id="RU367013"/>
    </source>
</evidence>
<reference evidence="8 9" key="1">
    <citation type="submission" date="2017-07" db="EMBL/GenBank/DDBJ databases">
        <title>Genome sequence of the Sordaria macrospora wild type strain R19027.</title>
        <authorList>
            <person name="Nowrousian M."/>
            <person name="Teichert I."/>
            <person name="Kueck U."/>
        </authorList>
    </citation>
    <scope>NUCLEOTIDE SEQUENCE [LARGE SCALE GENOMIC DNA]</scope>
    <source>
        <strain evidence="8 9">R19027</strain>
        <tissue evidence="8">Mycelium</tissue>
    </source>
</reference>
<dbReference type="Pfam" id="PF14938">
    <property type="entry name" value="SNAP"/>
    <property type="match status" value="1"/>
</dbReference>
<accession>A0A8S8ZJ07</accession>
<dbReference type="Gene3D" id="1.25.40.10">
    <property type="entry name" value="Tetratricopeptide repeat domain"/>
    <property type="match status" value="1"/>
</dbReference>
<dbReference type="EMBL" id="NMPR01000183">
    <property type="protein sequence ID" value="KAA8628455.1"/>
    <property type="molecule type" value="Genomic_DNA"/>
</dbReference>
<dbReference type="GO" id="GO:0048280">
    <property type="term" value="P:vesicle fusion with Golgi apparatus"/>
    <property type="evidence" value="ECO:0007669"/>
    <property type="project" value="EnsemblFungi"/>
</dbReference>
<dbReference type="GO" id="GO:0005829">
    <property type="term" value="C:cytosol"/>
    <property type="evidence" value="ECO:0007669"/>
    <property type="project" value="EnsemblFungi"/>
</dbReference>
<dbReference type="Proteomes" id="UP000433876">
    <property type="component" value="Unassembled WGS sequence"/>
</dbReference>
<dbReference type="GO" id="GO:0035494">
    <property type="term" value="P:SNARE complex disassembly"/>
    <property type="evidence" value="ECO:0007669"/>
    <property type="project" value="EnsemblFungi"/>
</dbReference>
<comment type="similarity">
    <text evidence="2 7">Belongs to the SNAP family.</text>
</comment>
<organism evidence="8 9">
    <name type="scientific">Sordaria macrospora</name>
    <dbReference type="NCBI Taxonomy" id="5147"/>
    <lineage>
        <taxon>Eukaryota</taxon>
        <taxon>Fungi</taxon>
        <taxon>Dikarya</taxon>
        <taxon>Ascomycota</taxon>
        <taxon>Pezizomycotina</taxon>
        <taxon>Sordariomycetes</taxon>
        <taxon>Sordariomycetidae</taxon>
        <taxon>Sordariales</taxon>
        <taxon>Sordariaceae</taxon>
        <taxon>Sordaria</taxon>
    </lineage>
</organism>
<sequence>MAVDPRVLQQEAEKTLASASKGWGLFSNKEDKYQNAADQYVQAANAFRLQKSNIDAGKCFEEAAKIFTEKLKEPNDAANAMLDAFKVYRKDDPGSAVRCVEAAIKQYTMAGNFRRAASHKENQAEVYENELQNKPEAIKAYTTAAEWYENDGAVALANKLWLKVADLSALAGDYFGAIEKFEKVAEASLGNNLMRYSVKEYFLKAGLCSLATKDNVTAQRNIAKYAEKDPSFTGQREYQLLVDLLEAAMNNDVEMFQDKLAAYDKMSRLDDWKAAVLLQIKNNFEELDSEFS</sequence>
<protein>
    <recommendedName>
        <fullName evidence="10">Vesicular-fusion protein SEC17</fullName>
    </recommendedName>
</protein>
<proteinExistence type="inferred from homology"/>
<dbReference type="InterPro" id="IPR000744">
    <property type="entry name" value="NSF_attach"/>
</dbReference>
<evidence type="ECO:0000256" key="2">
    <source>
        <dbReference type="ARBA" id="ARBA00010050"/>
    </source>
</evidence>
<keyword evidence="4 7" id="KW-0931">ER-Golgi transport</keyword>
<evidence type="ECO:0000256" key="4">
    <source>
        <dbReference type="ARBA" id="ARBA00022892"/>
    </source>
</evidence>
<evidence type="ECO:0000256" key="3">
    <source>
        <dbReference type="ARBA" id="ARBA00022448"/>
    </source>
</evidence>
<dbReference type="GO" id="GO:0005483">
    <property type="term" value="F:soluble NSF attachment protein activity"/>
    <property type="evidence" value="ECO:0007669"/>
    <property type="project" value="EnsemblFungi"/>
</dbReference>
<dbReference type="GO" id="GO:0006886">
    <property type="term" value="P:intracellular protein transport"/>
    <property type="evidence" value="ECO:0007669"/>
    <property type="project" value="UniProtKB-UniRule"/>
</dbReference>
<comment type="function">
    <text evidence="7">Required for vesicular transport between the endoplasmic reticulum and the Golgi apparatus.</text>
</comment>
<dbReference type="AlphaFoldDB" id="A0A8S8ZJ07"/>
<evidence type="ECO:0000313" key="8">
    <source>
        <dbReference type="EMBL" id="KAA8628455.1"/>
    </source>
</evidence>
<name>A0A8S8ZJ07_SORMA</name>
<evidence type="ECO:0000256" key="5">
    <source>
        <dbReference type="ARBA" id="ARBA00022927"/>
    </source>
</evidence>
<comment type="caution">
    <text evidence="8">The sequence shown here is derived from an EMBL/GenBank/DDBJ whole genome shotgun (WGS) entry which is preliminary data.</text>
</comment>
<dbReference type="VEuPathDB" id="FungiDB:SMAC_02395"/>